<dbReference type="OrthoDB" id="102039at2759"/>
<feature type="compositionally biased region" description="Basic and acidic residues" evidence="1">
    <location>
        <begin position="190"/>
        <end position="200"/>
    </location>
</feature>
<keyword evidence="3" id="KW-1185">Reference proteome</keyword>
<comment type="caution">
    <text evidence="2">The sequence shown here is derived from an EMBL/GenBank/DDBJ whole genome shotgun (WGS) entry which is preliminary data.</text>
</comment>
<accession>A0A225X3W7</accession>
<feature type="region of interest" description="Disordered" evidence="1">
    <location>
        <begin position="49"/>
        <end position="210"/>
    </location>
</feature>
<name>A0A225X3W7_9STRA</name>
<gene>
    <name evidence="2" type="ORF">PHMEG_0001135</name>
</gene>
<dbReference type="EMBL" id="NBNE01000037">
    <property type="protein sequence ID" value="OWZ23910.1"/>
    <property type="molecule type" value="Genomic_DNA"/>
</dbReference>
<feature type="compositionally biased region" description="Polar residues" evidence="1">
    <location>
        <begin position="170"/>
        <end position="189"/>
    </location>
</feature>
<dbReference type="Proteomes" id="UP000198211">
    <property type="component" value="Unassembled WGS sequence"/>
</dbReference>
<feature type="compositionally biased region" description="Polar residues" evidence="1">
    <location>
        <begin position="8"/>
        <end position="30"/>
    </location>
</feature>
<evidence type="ECO:0000313" key="2">
    <source>
        <dbReference type="EMBL" id="OWZ23910.1"/>
    </source>
</evidence>
<feature type="compositionally biased region" description="Low complexity" evidence="1">
    <location>
        <begin position="138"/>
        <end position="164"/>
    </location>
</feature>
<reference evidence="3" key="1">
    <citation type="submission" date="2017-03" db="EMBL/GenBank/DDBJ databases">
        <title>Phytopthora megakarya and P. palmivora, two closely related causual agents of cacao black pod achieved similar genome size and gene model numbers by different mechanisms.</title>
        <authorList>
            <person name="Ali S."/>
            <person name="Shao J."/>
            <person name="Larry D.J."/>
            <person name="Kronmiller B."/>
            <person name="Shen D."/>
            <person name="Strem M.D."/>
            <person name="Melnick R.L."/>
            <person name="Guiltinan M.J."/>
            <person name="Tyler B.M."/>
            <person name="Meinhardt L.W."/>
            <person name="Bailey B.A."/>
        </authorList>
    </citation>
    <scope>NUCLEOTIDE SEQUENCE [LARGE SCALE GENOMIC DNA]</scope>
    <source>
        <strain evidence="3">zdho120</strain>
    </source>
</reference>
<organism evidence="2 3">
    <name type="scientific">Phytophthora megakarya</name>
    <dbReference type="NCBI Taxonomy" id="4795"/>
    <lineage>
        <taxon>Eukaryota</taxon>
        <taxon>Sar</taxon>
        <taxon>Stramenopiles</taxon>
        <taxon>Oomycota</taxon>
        <taxon>Peronosporomycetes</taxon>
        <taxon>Peronosporales</taxon>
        <taxon>Peronosporaceae</taxon>
        <taxon>Phytophthora</taxon>
    </lineage>
</organism>
<evidence type="ECO:0000256" key="1">
    <source>
        <dbReference type="SAM" id="MobiDB-lite"/>
    </source>
</evidence>
<proteinExistence type="predicted"/>
<feature type="compositionally biased region" description="Basic and acidic residues" evidence="1">
    <location>
        <begin position="124"/>
        <end position="137"/>
    </location>
</feature>
<feature type="compositionally biased region" description="Polar residues" evidence="1">
    <location>
        <begin position="52"/>
        <end position="61"/>
    </location>
</feature>
<feature type="region of interest" description="Disordered" evidence="1">
    <location>
        <begin position="1"/>
        <end position="36"/>
    </location>
</feature>
<evidence type="ECO:0000313" key="3">
    <source>
        <dbReference type="Proteomes" id="UP000198211"/>
    </source>
</evidence>
<dbReference type="AlphaFoldDB" id="A0A225X3W7"/>
<feature type="compositionally biased region" description="Basic residues" evidence="1">
    <location>
        <begin position="103"/>
        <end position="115"/>
    </location>
</feature>
<protein>
    <submittedName>
        <fullName evidence="2">Uncharacterized protein</fullName>
    </submittedName>
</protein>
<sequence>MEPFEDGNLSTGEEGNGFGTSSRHNSNNGVDNGAAVALKIHDVPEAGEYQLQRKSASSTGESGMLSRFGVGQFLGGDGSSNQEQDTFAGPPVGQKYTVLGQKHQWRKSRAGRSRQLHTISPVDDDSRGVRDEGDRYSSGRGSAISSSVSSYYESQSQYSQGRSSAESFREGTTSLQHSSGQDSEYSQGRSQHESSSEDPQRFVVTKQRKSKYSAKLHVTGQKPLYLGRYKNEEAALAACENAYNVISTPRK</sequence>